<protein>
    <submittedName>
        <fullName evidence="1">Uncharacterized protein</fullName>
    </submittedName>
</protein>
<accession>A0A0H5NVL8</accession>
<keyword evidence="1" id="KW-0614">Plasmid</keyword>
<dbReference type="Proteomes" id="UP000057820">
    <property type="component" value="Plasmid 2"/>
</dbReference>
<proteinExistence type="predicted"/>
<dbReference type="AlphaFoldDB" id="A0A0H5NVL8"/>
<reference evidence="2" key="1">
    <citation type="submission" date="2015-03" db="EMBL/GenBank/DDBJ databases">
        <authorList>
            <consortium name="Pathogen Informatics"/>
        </authorList>
    </citation>
    <scope>NUCLEOTIDE SEQUENCE [LARGE SCALE GENOMIC DNA]</scope>
    <source>
        <strain evidence="2">NCTC11134</strain>
        <plasmid evidence="2">2</plasmid>
    </source>
</reference>
<gene>
    <name evidence="1" type="ORF">ERS450000_03493</name>
</gene>
<dbReference type="EMBL" id="LN868939">
    <property type="protein sequence ID" value="CRY79840.1"/>
    <property type="molecule type" value="Genomic_DNA"/>
</dbReference>
<evidence type="ECO:0000313" key="2">
    <source>
        <dbReference type="Proteomes" id="UP000057820"/>
    </source>
</evidence>
<organism evidence="1 2">
    <name type="scientific">Nocardia farcinica</name>
    <dbReference type="NCBI Taxonomy" id="37329"/>
    <lineage>
        <taxon>Bacteria</taxon>
        <taxon>Bacillati</taxon>
        <taxon>Actinomycetota</taxon>
        <taxon>Actinomycetes</taxon>
        <taxon>Mycobacteriales</taxon>
        <taxon>Nocardiaceae</taxon>
        <taxon>Nocardia</taxon>
    </lineage>
</organism>
<geneLocation type="plasmid" evidence="1">
    <name>2</name>
</geneLocation>
<dbReference type="KEGG" id="nfr:ERS450000_03493"/>
<evidence type="ECO:0000313" key="1">
    <source>
        <dbReference type="EMBL" id="CRY79840.1"/>
    </source>
</evidence>
<name>A0A0H5NVL8_NOCFR</name>
<sequence length="36" mass="4324">MAFVYGGHEDYEDDYEGDYDDGYYDFDECEEDDCYA</sequence>